<proteinExistence type="predicted"/>
<reference evidence="1 2" key="1">
    <citation type="submission" date="2013-06" db="EMBL/GenBank/DDBJ databases">
        <title>The Genome Sequence of Acinetobacter gyllenbergii CIP 110306.</title>
        <authorList>
            <consortium name="The Broad Institute Genome Sequencing Platform"/>
            <consortium name="The Broad Institute Genome Sequencing Center for Infectious Disease"/>
            <person name="Cerqueira G."/>
            <person name="Feldgarden M."/>
            <person name="Courvalin P."/>
            <person name="Perichon B."/>
            <person name="Grillot-Courvalin C."/>
            <person name="Clermont D."/>
            <person name="Rocha E."/>
            <person name="Yoon E.-J."/>
            <person name="Nemec A."/>
            <person name="Young S.K."/>
            <person name="Zeng Q."/>
            <person name="Gargeya S."/>
            <person name="Fitzgerald M."/>
            <person name="Abouelleil A."/>
            <person name="Alvarado L."/>
            <person name="Berlin A.M."/>
            <person name="Chapman S.B."/>
            <person name="Dewar J."/>
            <person name="Goldberg J."/>
            <person name="Griggs A."/>
            <person name="Gujja S."/>
            <person name="Hansen M."/>
            <person name="Howarth C."/>
            <person name="Imamovic A."/>
            <person name="Larimer J."/>
            <person name="McCowan C."/>
            <person name="Murphy C."/>
            <person name="Pearson M."/>
            <person name="Priest M."/>
            <person name="Roberts A."/>
            <person name="Saif S."/>
            <person name="Shea T."/>
            <person name="Sykes S."/>
            <person name="Wortman J."/>
            <person name="Nusbaum C."/>
            <person name="Birren B."/>
        </authorList>
    </citation>
    <scope>NUCLEOTIDE SEQUENCE [LARGE SCALE GENOMIC DNA]</scope>
    <source>
        <strain evidence="1 2">CIP 110306</strain>
    </source>
</reference>
<dbReference type="AlphaFoldDB" id="A0A829HFS0"/>
<keyword evidence="2" id="KW-1185">Reference proteome</keyword>
<accession>A0A829HFS0</accession>
<dbReference type="Proteomes" id="UP000014523">
    <property type="component" value="Unassembled WGS sequence"/>
</dbReference>
<evidence type="ECO:0000313" key="1">
    <source>
        <dbReference type="EMBL" id="EPF80054.1"/>
    </source>
</evidence>
<comment type="caution">
    <text evidence="1">The sequence shown here is derived from an EMBL/GenBank/DDBJ whole genome shotgun (WGS) entry which is preliminary data.</text>
</comment>
<name>A0A829HFS0_9GAMM</name>
<gene>
    <name evidence="1" type="ORF">F957_02435</name>
</gene>
<protein>
    <submittedName>
        <fullName evidence="1">Uncharacterized protein</fullName>
    </submittedName>
</protein>
<evidence type="ECO:0000313" key="2">
    <source>
        <dbReference type="Proteomes" id="UP000014523"/>
    </source>
</evidence>
<dbReference type="EMBL" id="ATGG01000018">
    <property type="protein sequence ID" value="EPF80054.1"/>
    <property type="molecule type" value="Genomic_DNA"/>
</dbReference>
<organism evidence="1 2">
    <name type="scientific">Acinetobacter gyllenbergii CIP 110306 = MTCC 11365</name>
    <dbReference type="NCBI Taxonomy" id="1217657"/>
    <lineage>
        <taxon>Bacteria</taxon>
        <taxon>Pseudomonadati</taxon>
        <taxon>Pseudomonadota</taxon>
        <taxon>Gammaproteobacteria</taxon>
        <taxon>Moraxellales</taxon>
        <taxon>Moraxellaceae</taxon>
        <taxon>Acinetobacter</taxon>
    </lineage>
</organism>
<sequence>MLCLFLDCGSYAAVGAIGGPVNHVLSRFGTRVNMIGKPLGTRGYNRNPGMFAGAVFEGLVVGSSEYVGGGLKPNDIQVGCAP</sequence>